<name>Q01LW4_ORYSA</name>
<gene>
    <name evidence="1" type="primary">OSIGBa0101A01.7</name>
</gene>
<sequence length="41" mass="5004">MSPEQYWRSILPDTPMPISISNLWQWLPLLTSCWITEAWRR</sequence>
<evidence type="ECO:0000313" key="1">
    <source>
        <dbReference type="EMBL" id="CAH66251.1"/>
    </source>
</evidence>
<dbReference type="EMBL" id="CR855074">
    <property type="protein sequence ID" value="CAH66251.1"/>
    <property type="molecule type" value="Genomic_DNA"/>
</dbReference>
<proteinExistence type="predicted"/>
<reference evidence="1" key="2">
    <citation type="submission" date="2004-10" db="EMBL/GenBank/DDBJ databases">
        <title>Chromosome-wide comparison between domesticated rice subspecies indica and japonica.</title>
        <authorList>
            <person name="Han B."/>
        </authorList>
    </citation>
    <scope>NUCLEOTIDE SEQUENCE</scope>
</reference>
<accession>Q01LW4</accession>
<reference evidence="1" key="1">
    <citation type="journal article" date="2002" name="Nature">
        <title>Sequence and analysis of rice chromosome 4.</title>
        <authorList>
            <person name="Feng Q."/>
            <person name="Zhang Y."/>
            <person name="Hao P."/>
            <person name="Wang S."/>
            <person name="Fu G."/>
            <person name="Huang Y."/>
            <person name="Li Y."/>
            <person name="Zhu J."/>
            <person name="Liu Y."/>
            <person name="Hu X."/>
            <person name="Jia P."/>
            <person name="Zhang Y."/>
            <person name="Zhao Q."/>
            <person name="Ying K."/>
            <person name="Yu S."/>
            <person name="Tang Y."/>
            <person name="Weng Q."/>
            <person name="Zhang L."/>
            <person name="Lu Y."/>
            <person name="Mu J."/>
            <person name="Lu Y."/>
            <person name="Zhang L.S."/>
            <person name="Yu Z."/>
            <person name="Fan D."/>
            <person name="Liu X."/>
            <person name="Lu T."/>
            <person name="Li C."/>
            <person name="Wu Y."/>
            <person name="Sun T."/>
            <person name="Lei H."/>
            <person name="Li T."/>
            <person name="Hu H."/>
            <person name="Guan J."/>
            <person name="Wu M."/>
            <person name="Zhang R."/>
            <person name="Zhou B."/>
            <person name="Chen Z."/>
            <person name="Chen L."/>
            <person name="Jin Z."/>
            <person name="Wang R."/>
            <person name="Yin H."/>
            <person name="Cai Z."/>
            <person name="Ren S."/>
            <person name="Lv G."/>
            <person name="Gu W."/>
            <person name="Zhu G."/>
            <person name="Tu Y."/>
            <person name="Jia J."/>
            <person name="Zhang Y."/>
            <person name="Chen J."/>
            <person name="Kang H."/>
            <person name="Chen X."/>
            <person name="Shao C."/>
            <person name="Sun Y."/>
            <person name="Hu Q."/>
            <person name="Zhang X."/>
            <person name="Zhang W."/>
            <person name="Wang L."/>
            <person name="Ding C."/>
            <person name="Sheng H."/>
            <person name="Gu J."/>
            <person name="Chen S."/>
            <person name="Ni L."/>
            <person name="Zhu F."/>
            <person name="Chen W."/>
            <person name="Lan L."/>
            <person name="Lai Y."/>
            <person name="Cheng Z."/>
            <person name="Gu M."/>
            <person name="Jiang J."/>
            <person name="Li J."/>
            <person name="Hong G."/>
            <person name="Xue Y."/>
            <person name="Han B."/>
        </authorList>
    </citation>
    <scope>NUCLEOTIDE SEQUENCE</scope>
</reference>
<organism evidence="1">
    <name type="scientific">Oryza sativa</name>
    <name type="common">Rice</name>
    <dbReference type="NCBI Taxonomy" id="4530"/>
    <lineage>
        <taxon>Eukaryota</taxon>
        <taxon>Viridiplantae</taxon>
        <taxon>Streptophyta</taxon>
        <taxon>Embryophyta</taxon>
        <taxon>Tracheophyta</taxon>
        <taxon>Spermatophyta</taxon>
        <taxon>Magnoliopsida</taxon>
        <taxon>Liliopsida</taxon>
        <taxon>Poales</taxon>
        <taxon>Poaceae</taxon>
        <taxon>BOP clade</taxon>
        <taxon>Oryzoideae</taxon>
        <taxon>Oryzeae</taxon>
        <taxon>Oryzinae</taxon>
        <taxon>Oryza</taxon>
    </lineage>
</organism>
<protein>
    <submittedName>
        <fullName evidence="1">OSIGBa0101A01.7 protein</fullName>
    </submittedName>
</protein>
<dbReference type="AlphaFoldDB" id="Q01LW4"/>